<sequence>MQGVNIICLGRLKESYLRDACKEYEKRLGGSCMLKIYELEPVALPNELSDRQIEDALEKEAEMIEKKLAKNALTVAMCIEGKQLSSEELAAKLSDTAVQGKSAVNFIIGSSFGLAPKIKAMADIKLSMSKMTFPHQLARVMLLEQIYRAYSIIAGKRYHK</sequence>
<evidence type="ECO:0000256" key="6">
    <source>
        <dbReference type="ARBA" id="ARBA00038303"/>
    </source>
</evidence>
<dbReference type="Gene3D" id="3.40.1280.10">
    <property type="match status" value="1"/>
</dbReference>
<comment type="function">
    <text evidence="7">Specifically methylates the pseudouridine at position 1915 (m3Psi1915) in 23S rRNA.</text>
</comment>
<name>A0A174ZRL2_9FIRM</name>
<dbReference type="STRING" id="39492.ERS852540_01310"/>
<feature type="binding site" evidence="7">
    <location>
        <begin position="128"/>
        <end position="133"/>
    </location>
    <ligand>
        <name>S-adenosyl-L-methionine</name>
        <dbReference type="ChEBI" id="CHEBI:59789"/>
    </ligand>
</feature>
<comment type="caution">
    <text evidence="7">Lacks conserved residue(s) required for the propagation of feature annotation.</text>
</comment>
<accession>A0A174ZRL2</accession>
<protein>
    <recommendedName>
        <fullName evidence="7">Ribosomal RNA large subunit methyltransferase H</fullName>
        <ecNumber evidence="7">2.1.1.177</ecNumber>
    </recommendedName>
    <alternativeName>
        <fullName evidence="7">23S rRNA (pseudouridine1915-N3)-methyltransferase</fullName>
    </alternativeName>
    <alternativeName>
        <fullName evidence="7">23S rRNA m3Psi1915 methyltransferase</fullName>
    </alternativeName>
    <alternativeName>
        <fullName evidence="7">rRNA (pseudouridine-N3-)-methyltransferase RlmH</fullName>
    </alternativeName>
</protein>
<dbReference type="GO" id="GO:0005737">
    <property type="term" value="C:cytoplasm"/>
    <property type="evidence" value="ECO:0007669"/>
    <property type="project" value="UniProtKB-SubCell"/>
</dbReference>
<comment type="subunit">
    <text evidence="7">Homodimer.</text>
</comment>
<evidence type="ECO:0000256" key="1">
    <source>
        <dbReference type="ARBA" id="ARBA00022490"/>
    </source>
</evidence>
<keyword evidence="5 7" id="KW-0949">S-adenosyl-L-methionine</keyword>
<evidence type="ECO:0000256" key="3">
    <source>
        <dbReference type="ARBA" id="ARBA00022603"/>
    </source>
</evidence>
<dbReference type="PANTHER" id="PTHR33603:SF1">
    <property type="entry name" value="RIBOSOMAL RNA LARGE SUBUNIT METHYLTRANSFERASE H"/>
    <property type="match status" value="1"/>
</dbReference>
<evidence type="ECO:0000313" key="9">
    <source>
        <dbReference type="Proteomes" id="UP000095662"/>
    </source>
</evidence>
<dbReference type="EC" id="2.1.1.177" evidence="7"/>
<comment type="subcellular location">
    <subcellularLocation>
        <location evidence="7">Cytoplasm</location>
    </subcellularLocation>
</comment>
<dbReference type="EMBL" id="CZBY01000009">
    <property type="protein sequence ID" value="CUQ86551.1"/>
    <property type="molecule type" value="Genomic_DNA"/>
</dbReference>
<evidence type="ECO:0000256" key="5">
    <source>
        <dbReference type="ARBA" id="ARBA00022691"/>
    </source>
</evidence>
<dbReference type="Pfam" id="PF02590">
    <property type="entry name" value="SPOUT_MTase"/>
    <property type="match status" value="1"/>
</dbReference>
<dbReference type="PIRSF" id="PIRSF004505">
    <property type="entry name" value="MT_bac"/>
    <property type="match status" value="1"/>
</dbReference>
<reference evidence="8 9" key="1">
    <citation type="submission" date="2015-09" db="EMBL/GenBank/DDBJ databases">
        <authorList>
            <consortium name="Pathogen Informatics"/>
        </authorList>
    </citation>
    <scope>NUCLEOTIDE SEQUENCE [LARGE SCALE GENOMIC DNA]</scope>
    <source>
        <strain evidence="8 9">2789STDY5834928</strain>
    </source>
</reference>
<dbReference type="Proteomes" id="UP000095662">
    <property type="component" value="Unassembled WGS sequence"/>
</dbReference>
<keyword evidence="1 7" id="KW-0963">Cytoplasm</keyword>
<evidence type="ECO:0000313" key="8">
    <source>
        <dbReference type="EMBL" id="CUQ86551.1"/>
    </source>
</evidence>
<evidence type="ECO:0000256" key="2">
    <source>
        <dbReference type="ARBA" id="ARBA00022552"/>
    </source>
</evidence>
<dbReference type="PANTHER" id="PTHR33603">
    <property type="entry name" value="METHYLTRANSFERASE"/>
    <property type="match status" value="1"/>
</dbReference>
<gene>
    <name evidence="7 8" type="primary">rlmH</name>
    <name evidence="8" type="ORF">ERS852540_01310</name>
</gene>
<dbReference type="HAMAP" id="MF_00658">
    <property type="entry name" value="23SrRNA_methyltr_H"/>
    <property type="match status" value="1"/>
</dbReference>
<dbReference type="InterPro" id="IPR003742">
    <property type="entry name" value="RlmH-like"/>
</dbReference>
<dbReference type="InterPro" id="IPR029028">
    <property type="entry name" value="Alpha/beta_knot_MTases"/>
</dbReference>
<dbReference type="CDD" id="cd18081">
    <property type="entry name" value="RlmH-like"/>
    <property type="match status" value="1"/>
</dbReference>
<comment type="similarity">
    <text evidence="6 7">Belongs to the RNA methyltransferase RlmH family.</text>
</comment>
<evidence type="ECO:0000256" key="4">
    <source>
        <dbReference type="ARBA" id="ARBA00022679"/>
    </source>
</evidence>
<keyword evidence="2 7" id="KW-0698">rRNA processing</keyword>
<dbReference type="InterPro" id="IPR029026">
    <property type="entry name" value="tRNA_m1G_MTases_N"/>
</dbReference>
<keyword evidence="3 7" id="KW-0489">Methyltransferase</keyword>
<dbReference type="SUPFAM" id="SSF75217">
    <property type="entry name" value="alpha/beta knot"/>
    <property type="match status" value="1"/>
</dbReference>
<keyword evidence="4 7" id="KW-0808">Transferase</keyword>
<comment type="catalytic activity">
    <reaction evidence="7">
        <text>pseudouridine(1915) in 23S rRNA + S-adenosyl-L-methionine = N(3)-methylpseudouridine(1915) in 23S rRNA + S-adenosyl-L-homocysteine + H(+)</text>
        <dbReference type="Rhea" id="RHEA:42752"/>
        <dbReference type="Rhea" id="RHEA-COMP:10221"/>
        <dbReference type="Rhea" id="RHEA-COMP:10222"/>
        <dbReference type="ChEBI" id="CHEBI:15378"/>
        <dbReference type="ChEBI" id="CHEBI:57856"/>
        <dbReference type="ChEBI" id="CHEBI:59789"/>
        <dbReference type="ChEBI" id="CHEBI:65314"/>
        <dbReference type="ChEBI" id="CHEBI:74486"/>
        <dbReference type="EC" id="2.1.1.177"/>
    </reaction>
</comment>
<dbReference type="GO" id="GO:0070038">
    <property type="term" value="F:rRNA (pseudouridine-N3-)-methyltransferase activity"/>
    <property type="evidence" value="ECO:0007669"/>
    <property type="project" value="UniProtKB-UniRule"/>
</dbReference>
<evidence type="ECO:0000256" key="7">
    <source>
        <dbReference type="HAMAP-Rule" id="MF_00658"/>
    </source>
</evidence>
<dbReference type="AlphaFoldDB" id="A0A174ZRL2"/>
<proteinExistence type="inferred from homology"/>
<dbReference type="NCBIfam" id="NF000985">
    <property type="entry name" value="PRK00103.1-3"/>
    <property type="match status" value="1"/>
</dbReference>
<dbReference type="OrthoDB" id="9806643at2"/>
<organism evidence="8 9">
    <name type="scientific">[Eubacterium] siraeum</name>
    <dbReference type="NCBI Taxonomy" id="39492"/>
    <lineage>
        <taxon>Bacteria</taxon>
        <taxon>Bacillati</taxon>
        <taxon>Bacillota</taxon>
        <taxon>Clostridia</taxon>
        <taxon>Eubacteriales</taxon>
        <taxon>Oscillospiraceae</taxon>
        <taxon>Oscillospiraceae incertae sedis</taxon>
    </lineage>
</organism>
<feature type="binding site" evidence="7">
    <location>
        <position position="109"/>
    </location>
    <ligand>
        <name>S-adenosyl-L-methionine</name>
        <dbReference type="ChEBI" id="CHEBI:59789"/>
    </ligand>
</feature>